<name>A0AAV3QXZ7_LITER</name>
<dbReference type="GO" id="GO:0007005">
    <property type="term" value="P:mitochondrion organization"/>
    <property type="evidence" value="ECO:0007669"/>
    <property type="project" value="TreeGrafter"/>
</dbReference>
<evidence type="ECO:0000313" key="5">
    <source>
        <dbReference type="Proteomes" id="UP001454036"/>
    </source>
</evidence>
<reference evidence="4 5" key="1">
    <citation type="submission" date="2024-01" db="EMBL/GenBank/DDBJ databases">
        <title>The complete chloroplast genome sequence of Lithospermum erythrorhizon: insights into the phylogenetic relationship among Boraginaceae species and the maternal lineages of purple gromwells.</title>
        <authorList>
            <person name="Okada T."/>
            <person name="Watanabe K."/>
        </authorList>
    </citation>
    <scope>NUCLEOTIDE SEQUENCE [LARGE SCALE GENOMIC DNA]</scope>
</reference>
<dbReference type="PANTHER" id="PTHR47934:SF19">
    <property type="entry name" value="PENTATRICOPEPTIDE REPEAT-CONTAINING PROTEIN MITOCHONDRIAL"/>
    <property type="match status" value="1"/>
</dbReference>
<comment type="caution">
    <text evidence="4">The sequence shown here is derived from an EMBL/GenBank/DDBJ whole genome shotgun (WGS) entry which is preliminary data.</text>
</comment>
<evidence type="ECO:0000256" key="2">
    <source>
        <dbReference type="ARBA" id="ARBA00022737"/>
    </source>
</evidence>
<dbReference type="NCBIfam" id="TIGR00756">
    <property type="entry name" value="PPR"/>
    <property type="match status" value="5"/>
</dbReference>
<dbReference type="InterPro" id="IPR051114">
    <property type="entry name" value="Mito_RNA_Proc_CCM1"/>
</dbReference>
<dbReference type="InterPro" id="IPR002885">
    <property type="entry name" value="PPR_rpt"/>
</dbReference>
<organism evidence="4 5">
    <name type="scientific">Lithospermum erythrorhizon</name>
    <name type="common">Purple gromwell</name>
    <name type="synonym">Lithospermum officinale var. erythrorhizon</name>
    <dbReference type="NCBI Taxonomy" id="34254"/>
    <lineage>
        <taxon>Eukaryota</taxon>
        <taxon>Viridiplantae</taxon>
        <taxon>Streptophyta</taxon>
        <taxon>Embryophyta</taxon>
        <taxon>Tracheophyta</taxon>
        <taxon>Spermatophyta</taxon>
        <taxon>Magnoliopsida</taxon>
        <taxon>eudicotyledons</taxon>
        <taxon>Gunneridae</taxon>
        <taxon>Pentapetalae</taxon>
        <taxon>asterids</taxon>
        <taxon>lamiids</taxon>
        <taxon>Boraginales</taxon>
        <taxon>Boraginaceae</taxon>
        <taxon>Boraginoideae</taxon>
        <taxon>Lithospermeae</taxon>
        <taxon>Lithospermum</taxon>
    </lineage>
</organism>
<accession>A0AAV3QXZ7</accession>
<evidence type="ECO:0000256" key="1">
    <source>
        <dbReference type="ARBA" id="ARBA00007626"/>
    </source>
</evidence>
<gene>
    <name evidence="4" type="ORF">LIER_23572</name>
</gene>
<dbReference type="Pfam" id="PF13041">
    <property type="entry name" value="PPR_2"/>
    <property type="match status" value="2"/>
</dbReference>
<dbReference type="SUPFAM" id="SSF48452">
    <property type="entry name" value="TPR-like"/>
    <property type="match status" value="1"/>
</dbReference>
<comment type="similarity">
    <text evidence="1">Belongs to the PPR family. P subfamily.</text>
</comment>
<feature type="repeat" description="PPR" evidence="3">
    <location>
        <begin position="213"/>
        <end position="247"/>
    </location>
</feature>
<feature type="repeat" description="PPR" evidence="3">
    <location>
        <begin position="142"/>
        <end position="177"/>
    </location>
</feature>
<dbReference type="GO" id="GO:0005739">
    <property type="term" value="C:mitochondrion"/>
    <property type="evidence" value="ECO:0007669"/>
    <property type="project" value="TreeGrafter"/>
</dbReference>
<evidence type="ECO:0008006" key="6">
    <source>
        <dbReference type="Google" id="ProtNLM"/>
    </source>
</evidence>
<evidence type="ECO:0000256" key="3">
    <source>
        <dbReference type="PROSITE-ProRule" id="PRU00708"/>
    </source>
</evidence>
<sequence>MSSSLALRQARHLSTAATSATTTTTTTTTTITTPTSISISKAKYKLKSEHDPDKALEIYSSVSDHYATSLSTGYTQNFTVKRLAKANRFDDIENFLESHKKDPNIIQEHFLSSLIRSYSVAGMFDHALKTYNDMEELGTPRSSLSFNALLSACVRGKKFGDVVKVFDEMPQRNGFVPDSVSYGILIKAYCEMGDVGLAIERLREMEGKGVDISSIHYTTILHCLYVKGMVEEAEKVWNEMLEKGYTDVGAYNVRIMNVPGGDVECVKGLIEEMGNDGLKPDAISYNYLMTSYCKREMLDEAKKVYDDLEINKCKPNAATFRTLIFYLCKKGRYVIAHKVFKQSVEAHKIPDFDTLKILVEGLVKKSKMKEAKGMIRTIKKKFPPTVVKAWEKIQQELGIVIADEDDNKKRVMELRKM</sequence>
<proteinExistence type="inferred from homology"/>
<feature type="repeat" description="PPR" evidence="3">
    <location>
        <begin position="107"/>
        <end position="141"/>
    </location>
</feature>
<evidence type="ECO:0000313" key="4">
    <source>
        <dbReference type="EMBL" id="GAA0168997.1"/>
    </source>
</evidence>
<dbReference type="PROSITE" id="PS51375">
    <property type="entry name" value="PPR"/>
    <property type="match status" value="5"/>
</dbReference>
<keyword evidence="2" id="KW-0677">Repeat</keyword>
<feature type="repeat" description="PPR" evidence="3">
    <location>
        <begin position="281"/>
        <end position="315"/>
    </location>
</feature>
<dbReference type="AlphaFoldDB" id="A0AAV3QXZ7"/>
<dbReference type="EMBL" id="BAABME010006675">
    <property type="protein sequence ID" value="GAA0168997.1"/>
    <property type="molecule type" value="Genomic_DNA"/>
</dbReference>
<feature type="repeat" description="PPR" evidence="3">
    <location>
        <begin position="178"/>
        <end position="212"/>
    </location>
</feature>
<protein>
    <recommendedName>
        <fullName evidence="6">Pentatricopeptide repeat-containing protein</fullName>
    </recommendedName>
</protein>
<dbReference type="Proteomes" id="UP001454036">
    <property type="component" value="Unassembled WGS sequence"/>
</dbReference>
<dbReference type="PANTHER" id="PTHR47934">
    <property type="entry name" value="PENTATRICOPEPTIDE REPEAT-CONTAINING PROTEIN PET309, MITOCHONDRIAL"/>
    <property type="match status" value="1"/>
</dbReference>
<dbReference type="InterPro" id="IPR011990">
    <property type="entry name" value="TPR-like_helical_dom_sf"/>
</dbReference>
<dbReference type="GO" id="GO:0006396">
    <property type="term" value="P:RNA processing"/>
    <property type="evidence" value="ECO:0007669"/>
    <property type="project" value="TreeGrafter"/>
</dbReference>
<dbReference type="Pfam" id="PF01535">
    <property type="entry name" value="PPR"/>
    <property type="match status" value="2"/>
</dbReference>
<dbReference type="GO" id="GO:0003729">
    <property type="term" value="F:mRNA binding"/>
    <property type="evidence" value="ECO:0007669"/>
    <property type="project" value="TreeGrafter"/>
</dbReference>
<keyword evidence="5" id="KW-1185">Reference proteome</keyword>
<dbReference type="Gene3D" id="1.25.40.10">
    <property type="entry name" value="Tetratricopeptide repeat domain"/>
    <property type="match status" value="2"/>
</dbReference>